<evidence type="ECO:0000256" key="7">
    <source>
        <dbReference type="PROSITE-ProRule" id="PRU00433"/>
    </source>
</evidence>
<feature type="domain" description="Cytochrome c" evidence="8">
    <location>
        <begin position="316"/>
        <end position="453"/>
    </location>
</feature>
<dbReference type="InterPro" id="IPR051395">
    <property type="entry name" value="Cytochrome_c_Peroxidase/MauG"/>
</dbReference>
<evidence type="ECO:0000256" key="2">
    <source>
        <dbReference type="ARBA" id="ARBA00022617"/>
    </source>
</evidence>
<evidence type="ECO:0000256" key="1">
    <source>
        <dbReference type="ARBA" id="ARBA00004196"/>
    </source>
</evidence>
<name>A0ABY4B078_9BACT</name>
<organism evidence="9 10">
    <name type="scientific">Hymenobacter monticola</name>
    <dbReference type="NCBI Taxonomy" id="1705399"/>
    <lineage>
        <taxon>Bacteria</taxon>
        <taxon>Pseudomonadati</taxon>
        <taxon>Bacteroidota</taxon>
        <taxon>Cytophagia</taxon>
        <taxon>Cytophagales</taxon>
        <taxon>Hymenobacteraceae</taxon>
        <taxon>Hymenobacter</taxon>
    </lineage>
</organism>
<dbReference type="InterPro" id="IPR036909">
    <property type="entry name" value="Cyt_c-like_dom_sf"/>
</dbReference>
<keyword evidence="5" id="KW-0560">Oxidoreductase</keyword>
<dbReference type="Pfam" id="PF03150">
    <property type="entry name" value="CCP_MauG"/>
    <property type="match status" value="1"/>
</dbReference>
<comment type="subcellular location">
    <subcellularLocation>
        <location evidence="1">Cell envelope</location>
    </subcellularLocation>
</comment>
<feature type="domain" description="Cytochrome c" evidence="8">
    <location>
        <begin position="472"/>
        <end position="614"/>
    </location>
</feature>
<dbReference type="EMBL" id="CP094534">
    <property type="protein sequence ID" value="UOE32370.1"/>
    <property type="molecule type" value="Genomic_DNA"/>
</dbReference>
<dbReference type="GO" id="GO:0004601">
    <property type="term" value="F:peroxidase activity"/>
    <property type="evidence" value="ECO:0007669"/>
    <property type="project" value="UniProtKB-KW"/>
</dbReference>
<keyword evidence="4" id="KW-0732">Signal</keyword>
<evidence type="ECO:0000256" key="3">
    <source>
        <dbReference type="ARBA" id="ARBA00022723"/>
    </source>
</evidence>
<keyword evidence="9" id="KW-0575">Peroxidase</keyword>
<dbReference type="InterPro" id="IPR038352">
    <property type="entry name" value="Imelysin_sf"/>
</dbReference>
<proteinExistence type="predicted"/>
<keyword evidence="3 7" id="KW-0479">Metal-binding</keyword>
<dbReference type="InterPro" id="IPR004852">
    <property type="entry name" value="Di-haem_cyt_c_peroxidsae"/>
</dbReference>
<keyword evidence="6 7" id="KW-0408">Iron</keyword>
<keyword evidence="2 7" id="KW-0349">Heme</keyword>
<keyword evidence="10" id="KW-1185">Reference proteome</keyword>
<dbReference type="Gene3D" id="1.20.1420.20">
    <property type="entry name" value="M75 peptidase, HXXE motif"/>
    <property type="match status" value="1"/>
</dbReference>
<dbReference type="Proteomes" id="UP000831390">
    <property type="component" value="Chromosome"/>
</dbReference>
<evidence type="ECO:0000256" key="6">
    <source>
        <dbReference type="ARBA" id="ARBA00023004"/>
    </source>
</evidence>
<dbReference type="PROSITE" id="PS51007">
    <property type="entry name" value="CYTC"/>
    <property type="match status" value="2"/>
</dbReference>
<dbReference type="InterPro" id="IPR009056">
    <property type="entry name" value="Cyt_c-like_dom"/>
</dbReference>
<gene>
    <name evidence="9" type="ORF">MTP16_14660</name>
</gene>
<evidence type="ECO:0000313" key="10">
    <source>
        <dbReference type="Proteomes" id="UP000831390"/>
    </source>
</evidence>
<protein>
    <submittedName>
        <fullName evidence="9">Cytochrome C peroxidase</fullName>
    </submittedName>
</protein>
<sequence>MAAAVGLLLGLGSFKPEASAQQPTTAAVRQLLLRDVGALQAQSTRLVAVLQLLEKRQATLAQAQAAFRATKSAYKRTEYLTEYLDPELAKRINGAPLPKVVVTEADYLALGRRDPQFVTMPPEGLQVLEEMLFAPEAPNAAEALILAQRVEEGFNRFAANVQHQPFTNQQVLGSLREEMLRVMTMGITGFDAPAAGSEMAFAAEALAPVLAVTETFAQAGPAPEAGAATVAALQKTVTYLRQHPDFDSFDRVYFLREVANPAYGRLVALAAAVLPPADAEDLLARPVNEQATNLFDPNFLRPAYYAKQDRREPSPAQIELGRLLFFDPVLSSNNQRACASCHHPAKAFSDGVAKSPAFAPNATVARNAPTLLNAIFSTAYFWDGRAGFLENQIPEVVNRPEELHSSYAEIVQKLQGSRAYQQLFQQAFGTKGTPALSASTLNRALAAYLRSLVALNSPFDKYMRHETDALSASAVRGANLFMGKAACATCHFAPLFNGTVPPRFTDSETEVIGVPAGADLAHAHSDPDAGRGGIIAAEAWHGAFKTPTVRNAALTAPYMHNGVFGTLAEVVEFYSRGGGAGLGLPVPNQTLPFDNLDLTVQEKADLVAFMETLTDTTTSLAAPRHLPAFPASAHLNDRQIGGKY</sequence>
<evidence type="ECO:0000256" key="5">
    <source>
        <dbReference type="ARBA" id="ARBA00023002"/>
    </source>
</evidence>
<evidence type="ECO:0000259" key="8">
    <source>
        <dbReference type="PROSITE" id="PS51007"/>
    </source>
</evidence>
<dbReference type="PANTHER" id="PTHR30600">
    <property type="entry name" value="CYTOCHROME C PEROXIDASE-RELATED"/>
    <property type="match status" value="1"/>
</dbReference>
<dbReference type="RefSeq" id="WP_243510826.1">
    <property type="nucleotide sequence ID" value="NZ_CP094534.1"/>
</dbReference>
<reference evidence="9 10" key="1">
    <citation type="submission" date="2022-03" db="EMBL/GenBank/DDBJ databases">
        <title>Hymenobactersp. isolated from the air.</title>
        <authorList>
            <person name="Won M."/>
            <person name="Kwon S.-W."/>
        </authorList>
    </citation>
    <scope>NUCLEOTIDE SEQUENCE [LARGE SCALE GENOMIC DNA]</scope>
    <source>
        <strain evidence="9 10">KACC 22596</strain>
    </source>
</reference>
<evidence type="ECO:0000313" key="9">
    <source>
        <dbReference type="EMBL" id="UOE32370.1"/>
    </source>
</evidence>
<dbReference type="Gene3D" id="1.10.760.10">
    <property type="entry name" value="Cytochrome c-like domain"/>
    <property type="match status" value="2"/>
</dbReference>
<accession>A0ABY4B078</accession>
<dbReference type="SUPFAM" id="SSF46626">
    <property type="entry name" value="Cytochrome c"/>
    <property type="match status" value="2"/>
</dbReference>
<evidence type="ECO:0000256" key="4">
    <source>
        <dbReference type="ARBA" id="ARBA00022729"/>
    </source>
</evidence>
<dbReference type="PANTHER" id="PTHR30600:SF10">
    <property type="entry name" value="BLL6722 PROTEIN"/>
    <property type="match status" value="1"/>
</dbReference>